<evidence type="ECO:0000256" key="5">
    <source>
        <dbReference type="SAM" id="Phobius"/>
    </source>
</evidence>
<accession>A0ABY8CFG9</accession>
<evidence type="ECO:0000256" key="4">
    <source>
        <dbReference type="ARBA" id="ARBA00023136"/>
    </source>
</evidence>
<feature type="transmembrane region" description="Helical" evidence="5">
    <location>
        <begin position="158"/>
        <end position="180"/>
    </location>
</feature>
<keyword evidence="2 5" id="KW-0812">Transmembrane</keyword>
<dbReference type="EMBL" id="CP102381">
    <property type="protein sequence ID" value="WEJ63241.1"/>
    <property type="molecule type" value="Genomic_DNA"/>
</dbReference>
<evidence type="ECO:0000256" key="3">
    <source>
        <dbReference type="ARBA" id="ARBA00022989"/>
    </source>
</evidence>
<protein>
    <submittedName>
        <fullName evidence="6">VIT family protein</fullName>
    </submittedName>
</protein>
<organism evidence="6 7">
    <name type="scientific">Thiomicrorhabdus lithotrophica</name>
    <dbReference type="NCBI Taxonomy" id="2949997"/>
    <lineage>
        <taxon>Bacteria</taxon>
        <taxon>Pseudomonadati</taxon>
        <taxon>Pseudomonadota</taxon>
        <taxon>Gammaproteobacteria</taxon>
        <taxon>Thiotrichales</taxon>
        <taxon>Piscirickettsiaceae</taxon>
        <taxon>Thiomicrorhabdus</taxon>
    </lineage>
</organism>
<keyword evidence="3 5" id="KW-1133">Transmembrane helix</keyword>
<gene>
    <name evidence="6" type="ORF">NR989_03030</name>
</gene>
<feature type="transmembrane region" description="Helical" evidence="5">
    <location>
        <begin position="58"/>
        <end position="79"/>
    </location>
</feature>
<feature type="transmembrane region" description="Helical" evidence="5">
    <location>
        <begin position="186"/>
        <end position="207"/>
    </location>
</feature>
<keyword evidence="4 5" id="KW-0472">Membrane</keyword>
<dbReference type="Pfam" id="PF01988">
    <property type="entry name" value="VIT1"/>
    <property type="match status" value="1"/>
</dbReference>
<comment type="subcellular location">
    <subcellularLocation>
        <location evidence="1">Endomembrane system</location>
        <topology evidence="1">Multi-pass membrane protein</topology>
    </subcellularLocation>
</comment>
<dbReference type="Proteomes" id="UP001222275">
    <property type="component" value="Chromosome"/>
</dbReference>
<keyword evidence="7" id="KW-1185">Reference proteome</keyword>
<evidence type="ECO:0000313" key="6">
    <source>
        <dbReference type="EMBL" id="WEJ63241.1"/>
    </source>
</evidence>
<dbReference type="InterPro" id="IPR008217">
    <property type="entry name" value="Ccc1_fam"/>
</dbReference>
<feature type="transmembrane region" description="Helical" evidence="5">
    <location>
        <begin position="219"/>
        <end position="239"/>
    </location>
</feature>
<feature type="transmembrane region" description="Helical" evidence="5">
    <location>
        <begin position="29"/>
        <end position="52"/>
    </location>
</feature>
<evidence type="ECO:0000256" key="2">
    <source>
        <dbReference type="ARBA" id="ARBA00022692"/>
    </source>
</evidence>
<dbReference type="PANTHER" id="PTHR31851">
    <property type="entry name" value="FE(2+)/MN(2+) TRANSPORTER PCL1"/>
    <property type="match status" value="1"/>
</dbReference>
<sequence length="241" mass="25356">MHPNLSNELERHQLNDHQHFSQRMGWLRAAVLGANDGIISVVSLIVGVIAAGADRDHILLVAIAALVAGALSMAAGEYVSVSSQSDTEKADSEIEKKALAEEWDTEKHELALIYMERGVSAETAHQVAHELMEHDALDAHLRDELGLSDIHSANPIQAAIASALSFIVGGVIPVILVAILPDNNLGTIMTISSLILLGALGALSAWVGGANMFKGAMRVVIWGGIAMAITTGVGMMFGVTA</sequence>
<proteinExistence type="predicted"/>
<evidence type="ECO:0000313" key="7">
    <source>
        <dbReference type="Proteomes" id="UP001222275"/>
    </source>
</evidence>
<evidence type="ECO:0000256" key="1">
    <source>
        <dbReference type="ARBA" id="ARBA00004127"/>
    </source>
</evidence>
<reference evidence="6 7" key="1">
    <citation type="submission" date="2022-06" db="EMBL/GenBank/DDBJ databases">
        <title>Thiomicrohabdus sp. nov, an obligately chemolithoautotrophic, sulfur-oxidizing bacterium isolated from beach of Guanyin Mountain. Amoy.</title>
        <authorList>
            <person name="Zhu H."/>
        </authorList>
    </citation>
    <scope>NUCLEOTIDE SEQUENCE [LARGE SCALE GENOMIC DNA]</scope>
    <source>
        <strain evidence="6 7">XGS-01</strain>
    </source>
</reference>
<name>A0ABY8CFG9_9GAMM</name>
<dbReference type="CDD" id="cd02432">
    <property type="entry name" value="Nodulin-21_like_1"/>
    <property type="match status" value="1"/>
</dbReference>